<dbReference type="Pfam" id="PF02421">
    <property type="entry name" value="FeoB_N"/>
    <property type="match status" value="1"/>
</dbReference>
<evidence type="ECO:0000259" key="1">
    <source>
        <dbReference type="PROSITE" id="PS51711"/>
    </source>
</evidence>
<dbReference type="GO" id="GO:0015093">
    <property type="term" value="F:ferrous iron transmembrane transporter activity"/>
    <property type="evidence" value="ECO:0007669"/>
    <property type="project" value="TreeGrafter"/>
</dbReference>
<name>A0A1Y0IP22_9BACL</name>
<feature type="domain" description="FeoB-type G" evidence="1">
    <location>
        <begin position="27"/>
        <end position="189"/>
    </location>
</feature>
<dbReference type="EMBL" id="CP021434">
    <property type="protein sequence ID" value="ARU61586.1"/>
    <property type="molecule type" value="Genomic_DNA"/>
</dbReference>
<dbReference type="InterPro" id="IPR030389">
    <property type="entry name" value="G_FEOB_dom"/>
</dbReference>
<proteinExistence type="predicted"/>
<dbReference type="InterPro" id="IPR027417">
    <property type="entry name" value="P-loop_NTPase"/>
</dbReference>
<dbReference type="GO" id="GO:0005525">
    <property type="term" value="F:GTP binding"/>
    <property type="evidence" value="ECO:0007669"/>
    <property type="project" value="InterPro"/>
</dbReference>
<gene>
    <name evidence="2" type="ORF">CBW65_11625</name>
</gene>
<dbReference type="InterPro" id="IPR041069">
    <property type="entry name" value="FeoB_Cyto"/>
</dbReference>
<dbReference type="PANTHER" id="PTHR43185:SF1">
    <property type="entry name" value="FE(2+) TRANSPORTER FEOB"/>
    <property type="match status" value="1"/>
</dbReference>
<keyword evidence="3" id="KW-1185">Reference proteome</keyword>
<dbReference type="AlphaFoldDB" id="A0A1Y0IP22"/>
<protein>
    <submittedName>
        <fullName evidence="2">Iron transporter FeoB</fullName>
    </submittedName>
</protein>
<dbReference type="Pfam" id="PF17910">
    <property type="entry name" value="FeoB_Cyto"/>
    <property type="match status" value="1"/>
</dbReference>
<dbReference type="Gene3D" id="3.40.50.300">
    <property type="entry name" value="P-loop containing nucleotide triphosphate hydrolases"/>
    <property type="match status" value="1"/>
</dbReference>
<dbReference type="KEGG" id="tum:CBW65_11625"/>
<dbReference type="InterPro" id="IPR050860">
    <property type="entry name" value="FeoB_GTPase"/>
</dbReference>
<dbReference type="CDD" id="cd01879">
    <property type="entry name" value="FeoB"/>
    <property type="match status" value="1"/>
</dbReference>
<dbReference type="PANTHER" id="PTHR43185">
    <property type="entry name" value="FERROUS IRON TRANSPORT PROTEIN B"/>
    <property type="match status" value="1"/>
</dbReference>
<dbReference type="RefSeq" id="WP_087456965.1">
    <property type="nucleotide sequence ID" value="NZ_CP021434.1"/>
</dbReference>
<dbReference type="OrthoDB" id="9809127at2"/>
<evidence type="ECO:0000313" key="2">
    <source>
        <dbReference type="EMBL" id="ARU61586.1"/>
    </source>
</evidence>
<dbReference type="PROSITE" id="PS51711">
    <property type="entry name" value="G_FEOB"/>
    <property type="match status" value="1"/>
</dbReference>
<evidence type="ECO:0000313" key="3">
    <source>
        <dbReference type="Proteomes" id="UP000195437"/>
    </source>
</evidence>
<dbReference type="PRINTS" id="PR00326">
    <property type="entry name" value="GTP1OBG"/>
</dbReference>
<accession>A0A1Y0IP22</accession>
<dbReference type="GO" id="GO:0005886">
    <property type="term" value="C:plasma membrane"/>
    <property type="evidence" value="ECO:0007669"/>
    <property type="project" value="TreeGrafter"/>
</dbReference>
<organism evidence="2 3">
    <name type="scientific">Tumebacillus avium</name>
    <dbReference type="NCBI Taxonomy" id="1903704"/>
    <lineage>
        <taxon>Bacteria</taxon>
        <taxon>Bacillati</taxon>
        <taxon>Bacillota</taxon>
        <taxon>Bacilli</taxon>
        <taxon>Bacillales</taxon>
        <taxon>Alicyclobacillaceae</taxon>
        <taxon>Tumebacillus</taxon>
    </lineage>
</organism>
<dbReference type="Gene3D" id="1.10.287.1770">
    <property type="match status" value="1"/>
</dbReference>
<dbReference type="Proteomes" id="UP000195437">
    <property type="component" value="Chromosome"/>
</dbReference>
<dbReference type="SUPFAM" id="SSF52540">
    <property type="entry name" value="P-loop containing nucleoside triphosphate hydrolases"/>
    <property type="match status" value="1"/>
</dbReference>
<sequence>MSQNPCCQGTHAACTERFEIELQSPDDLVIALAGNPNTGKSTVFNALTGMNQHTGNWAGKTVGSAIGRIRHEQHGFTLVDLPGTYSLLSQSADEQVARDFICFGNPHATLVVTDATNLERNLNLALQVMEVTDRVVVAVNLMDEAKRKGITIDLAGLQEQLGVPVIPMTARKGEGLPELKDMLLKIALGEVKPSPKLFPYSEEVERAVAELIPQVEPLVGGVLRPRWVALRLLDGDDSVLAALEQYTMEPPRPIRSGEVVIPQ</sequence>
<reference evidence="3" key="1">
    <citation type="submission" date="2017-05" db="EMBL/GenBank/DDBJ databases">
        <authorList>
            <person name="Sung H."/>
        </authorList>
    </citation>
    <scope>NUCLEOTIDE SEQUENCE [LARGE SCALE GENOMIC DNA]</scope>
    <source>
        <strain evidence="3">AR23208</strain>
    </source>
</reference>
<dbReference type="InterPro" id="IPR006073">
    <property type="entry name" value="GTP-bd"/>
</dbReference>